<sequence length="301" mass="34183">MTRDEPRDHHYVPQFFLRNFAIDSAKTRITTVGKHGPMAVWAERSIESLGYERDFYVHMRDGIPVSVETDINRHVETPISQSDTWAKIANGRTDALDQSDRAILYALIRHLEARTPHYEATMSELARMASDPMSEMPFGHDERAAYREMRANPNLAKTMLNQMAATTAWAERNFRGALMMVLRSPIALRSSTTPVFAMPSPPHPAMALPLPGMIPYQLVLTLNPTTIACLVLGDFDGAFSNREIDVPTAMSFNRHFVGQFAKFDYVRHLITPADNIDVDMTWAPYDLVESSQRKIVFRRRA</sequence>
<evidence type="ECO:0000313" key="1">
    <source>
        <dbReference type="EMBL" id="APO69884.1"/>
    </source>
</evidence>
<dbReference type="EMBL" id="CP017103">
    <property type="protein sequence ID" value="APO69884.1"/>
    <property type="molecule type" value="Genomic_DNA"/>
</dbReference>
<geneLocation type="plasmid" evidence="2">
    <name>prgalie4872a 2</name>
</geneLocation>
<keyword evidence="1" id="KW-0614">Plasmid</keyword>
<evidence type="ECO:0008006" key="3">
    <source>
        <dbReference type="Google" id="ProtNLM"/>
    </source>
</evidence>
<dbReference type="AlphaFoldDB" id="A0A1L5NPS3"/>
<accession>A0A1L5NPS3</accession>
<dbReference type="Proteomes" id="UP000184749">
    <property type="component" value="Plasmid pRgalIE4872a"/>
</dbReference>
<dbReference type="Pfam" id="PF14022">
    <property type="entry name" value="DUF4238"/>
    <property type="match status" value="1"/>
</dbReference>
<dbReference type="OrthoDB" id="5918636at2"/>
<proteinExistence type="predicted"/>
<dbReference type="RefSeq" id="WP_074070591.1">
    <property type="nucleotide sequence ID" value="NZ_CP017103.1"/>
</dbReference>
<name>A0A1L5NPS3_9HYPH</name>
<evidence type="ECO:0000313" key="2">
    <source>
        <dbReference type="Proteomes" id="UP000184749"/>
    </source>
</evidence>
<organism evidence="1 2">
    <name type="scientific">Rhizobium gallicum</name>
    <dbReference type="NCBI Taxonomy" id="56730"/>
    <lineage>
        <taxon>Bacteria</taxon>
        <taxon>Pseudomonadati</taxon>
        <taxon>Pseudomonadota</taxon>
        <taxon>Alphaproteobacteria</taxon>
        <taxon>Hyphomicrobiales</taxon>
        <taxon>Rhizobiaceae</taxon>
        <taxon>Rhizobium/Agrobacterium group</taxon>
        <taxon>Rhizobium</taxon>
    </lineage>
</organism>
<reference evidence="1 2" key="1">
    <citation type="submission" date="2016-09" db="EMBL/GenBank/DDBJ databases">
        <title>The complete genome sequences of Rhizobium gallicum, symbiovars gallicum and phaseoli, symbionts associated to common bean (Phaseolus vulgaris).</title>
        <authorList>
            <person name="Bustos P."/>
            <person name="Santamaria R.I."/>
            <person name="Perez-Carrascal O.M."/>
            <person name="Juarez S."/>
            <person name="Lozano L."/>
            <person name="Martinez-Flores I."/>
            <person name="Martinez-Romero E."/>
            <person name="Cevallos M."/>
            <person name="Romero D."/>
            <person name="Davila G."/>
            <person name="Gonzalez V."/>
        </authorList>
    </citation>
    <scope>NUCLEOTIDE SEQUENCE [LARGE SCALE GENOMIC DNA]</scope>
    <source>
        <strain evidence="1 2">IE4872</strain>
        <plasmid evidence="2">prgalie4872a 2</plasmid>
    </source>
</reference>
<protein>
    <recommendedName>
        <fullName evidence="3">DUF4238 domain-containing protein</fullName>
    </recommendedName>
</protein>
<gene>
    <name evidence="1" type="ORF">IE4872_PB00010</name>
</gene>
<dbReference type="InterPro" id="IPR025332">
    <property type="entry name" value="DUF4238"/>
</dbReference>